<dbReference type="SUPFAM" id="SSF57184">
    <property type="entry name" value="Growth factor receptor domain"/>
    <property type="match status" value="1"/>
</dbReference>
<feature type="transmembrane region" description="Helical" evidence="9">
    <location>
        <begin position="239"/>
        <end position="261"/>
    </location>
</feature>
<dbReference type="InterPro" id="IPR000742">
    <property type="entry name" value="EGF"/>
</dbReference>
<evidence type="ECO:0000313" key="11">
    <source>
        <dbReference type="EMBL" id="GFY11556.1"/>
    </source>
</evidence>
<name>A0A8X6SNF6_TRICX</name>
<dbReference type="PROSITE" id="PS00022">
    <property type="entry name" value="EGF_1"/>
    <property type="match status" value="1"/>
</dbReference>
<sequence>MFILKPLQIPLKNIFPELLHSNVLNCKDNENYLECKVEMQFTSITEEDLKRLTLPEVCHANVESPHTCLVPPSLLLRKDSLKTVVSTKRTDPCDEYIKEDLCGSETFCTSSDDKLSFQCRCEAGFTIRGTQYPFDDSESFIQSCKDIDECAMANPCSEHMECQNTLGSYICSCLPGFRWTDAKNTETSDCVEICNPNPCVHGDCAKVEDHEFECRCAAGYNGLLCDSQDENFKRARTNIIVVGAVLGGALLVVIILSITSISRIKKKRMLEDSDRILYGTEMQRVFLFLKGSVRESYTNVAQKATRDLLARVNLNLGHVTRTTPELVTPSPNFHTTPTGSSTDLTCSVHAGPDTFSHEFVTLTTRLSRSPCITEYSEMNPVVYRSQPHLFDGN</sequence>
<evidence type="ECO:0000256" key="8">
    <source>
        <dbReference type="PROSITE-ProRule" id="PRU00076"/>
    </source>
</evidence>
<keyword evidence="9" id="KW-0812">Transmembrane</keyword>
<comment type="caution">
    <text evidence="11">The sequence shown here is derived from an EMBL/GenBank/DDBJ whole genome shotgun (WGS) entry which is preliminary data.</text>
</comment>
<evidence type="ECO:0000256" key="9">
    <source>
        <dbReference type="SAM" id="Phobius"/>
    </source>
</evidence>
<keyword evidence="4" id="KW-0732">Signal</keyword>
<keyword evidence="9" id="KW-1133">Transmembrane helix</keyword>
<evidence type="ECO:0000256" key="6">
    <source>
        <dbReference type="ARBA" id="ARBA00023157"/>
    </source>
</evidence>
<dbReference type="PANTHER" id="PTHR24034:SF209">
    <property type="entry name" value="EGF-LIKE DOMAIN-CONTAINING PROTEIN"/>
    <property type="match status" value="1"/>
</dbReference>
<evidence type="ECO:0000259" key="10">
    <source>
        <dbReference type="PROSITE" id="PS50026"/>
    </source>
</evidence>
<dbReference type="InterPro" id="IPR049883">
    <property type="entry name" value="NOTCH1_EGF-like"/>
</dbReference>
<dbReference type="PROSITE" id="PS01187">
    <property type="entry name" value="EGF_CA"/>
    <property type="match status" value="1"/>
</dbReference>
<dbReference type="InterPro" id="IPR018097">
    <property type="entry name" value="EGF_Ca-bd_CS"/>
</dbReference>
<evidence type="ECO:0000256" key="1">
    <source>
        <dbReference type="ARBA" id="ARBA00004613"/>
    </source>
</evidence>
<keyword evidence="12" id="KW-1185">Reference proteome</keyword>
<dbReference type="GO" id="GO:0005576">
    <property type="term" value="C:extracellular region"/>
    <property type="evidence" value="ECO:0007669"/>
    <property type="project" value="UniProtKB-SubCell"/>
</dbReference>
<feature type="domain" description="EGF-like" evidence="10">
    <location>
        <begin position="146"/>
        <end position="183"/>
    </location>
</feature>
<comment type="caution">
    <text evidence="8">Lacks conserved residue(s) required for the propagation of feature annotation.</text>
</comment>
<reference evidence="11" key="1">
    <citation type="submission" date="2020-08" db="EMBL/GenBank/DDBJ databases">
        <title>Multicomponent nature underlies the extraordinary mechanical properties of spider dragline silk.</title>
        <authorList>
            <person name="Kono N."/>
            <person name="Nakamura H."/>
            <person name="Mori M."/>
            <person name="Yoshida Y."/>
            <person name="Ohtoshi R."/>
            <person name="Malay A.D."/>
            <person name="Moran D.A.P."/>
            <person name="Tomita M."/>
            <person name="Numata K."/>
            <person name="Arakawa K."/>
        </authorList>
    </citation>
    <scope>NUCLEOTIDE SEQUENCE</scope>
</reference>
<gene>
    <name evidence="11" type="primary">X975_13864</name>
    <name evidence="11" type="ORF">TNCV_4230251</name>
</gene>
<evidence type="ECO:0000256" key="5">
    <source>
        <dbReference type="ARBA" id="ARBA00022737"/>
    </source>
</evidence>
<evidence type="ECO:0000256" key="3">
    <source>
        <dbReference type="ARBA" id="ARBA00022536"/>
    </source>
</evidence>
<evidence type="ECO:0000256" key="2">
    <source>
        <dbReference type="ARBA" id="ARBA00022525"/>
    </source>
</evidence>
<dbReference type="Gene3D" id="2.10.25.10">
    <property type="entry name" value="Laminin"/>
    <property type="match status" value="3"/>
</dbReference>
<dbReference type="Proteomes" id="UP000887159">
    <property type="component" value="Unassembled WGS sequence"/>
</dbReference>
<feature type="domain" description="EGF-like" evidence="10">
    <location>
        <begin position="195"/>
        <end position="226"/>
    </location>
</feature>
<dbReference type="InterPro" id="IPR050751">
    <property type="entry name" value="ECM_structural_protein"/>
</dbReference>
<keyword evidence="6 8" id="KW-1015">Disulfide bond</keyword>
<dbReference type="Pfam" id="PF07645">
    <property type="entry name" value="EGF_CA"/>
    <property type="match status" value="1"/>
</dbReference>
<dbReference type="AlphaFoldDB" id="A0A8X6SNF6"/>
<dbReference type="SUPFAM" id="SSF57196">
    <property type="entry name" value="EGF/Laminin"/>
    <property type="match status" value="1"/>
</dbReference>
<dbReference type="SMART" id="SM00181">
    <property type="entry name" value="EGF"/>
    <property type="match status" value="3"/>
</dbReference>
<keyword evidence="7" id="KW-0325">Glycoprotein</keyword>
<accession>A0A8X6SNF6</accession>
<dbReference type="PROSITE" id="PS01186">
    <property type="entry name" value="EGF_2"/>
    <property type="match status" value="1"/>
</dbReference>
<keyword evidence="2" id="KW-0964">Secreted</keyword>
<dbReference type="PROSITE" id="PS00010">
    <property type="entry name" value="ASX_HYDROXYL"/>
    <property type="match status" value="1"/>
</dbReference>
<evidence type="ECO:0000256" key="4">
    <source>
        <dbReference type="ARBA" id="ARBA00022729"/>
    </source>
</evidence>
<keyword evidence="3 8" id="KW-0245">EGF-like domain</keyword>
<proteinExistence type="predicted"/>
<organism evidence="11 12">
    <name type="scientific">Trichonephila clavipes</name>
    <name type="common">Golden silk orbweaver</name>
    <name type="synonym">Nephila clavipes</name>
    <dbReference type="NCBI Taxonomy" id="2585209"/>
    <lineage>
        <taxon>Eukaryota</taxon>
        <taxon>Metazoa</taxon>
        <taxon>Ecdysozoa</taxon>
        <taxon>Arthropoda</taxon>
        <taxon>Chelicerata</taxon>
        <taxon>Arachnida</taxon>
        <taxon>Araneae</taxon>
        <taxon>Araneomorphae</taxon>
        <taxon>Entelegynae</taxon>
        <taxon>Araneoidea</taxon>
        <taxon>Nephilidae</taxon>
        <taxon>Trichonephila</taxon>
    </lineage>
</organism>
<dbReference type="InterPro" id="IPR000152">
    <property type="entry name" value="EGF-type_Asp/Asn_hydroxyl_site"/>
</dbReference>
<feature type="disulfide bond" evidence="8">
    <location>
        <begin position="216"/>
        <end position="225"/>
    </location>
</feature>
<dbReference type="PANTHER" id="PTHR24034">
    <property type="entry name" value="EGF-LIKE DOMAIN-CONTAINING PROTEIN"/>
    <property type="match status" value="1"/>
</dbReference>
<dbReference type="PROSITE" id="PS50026">
    <property type="entry name" value="EGF_3"/>
    <property type="match status" value="2"/>
</dbReference>
<protein>
    <submittedName>
        <fullName evidence="11">Neurogenic locus notch-like protein 1</fullName>
    </submittedName>
</protein>
<keyword evidence="9" id="KW-0472">Membrane</keyword>
<comment type="subcellular location">
    <subcellularLocation>
        <location evidence="1">Secreted</location>
    </subcellularLocation>
</comment>
<dbReference type="InterPro" id="IPR009030">
    <property type="entry name" value="Growth_fac_rcpt_cys_sf"/>
</dbReference>
<keyword evidence="5" id="KW-0677">Repeat</keyword>
<dbReference type="InterPro" id="IPR001881">
    <property type="entry name" value="EGF-like_Ca-bd_dom"/>
</dbReference>
<dbReference type="FunFam" id="2.10.25.10:FF:000014">
    <property type="entry name" value="Latent-transforming growth factor beta-binding protein 3"/>
    <property type="match status" value="1"/>
</dbReference>
<dbReference type="GO" id="GO:0005509">
    <property type="term" value="F:calcium ion binding"/>
    <property type="evidence" value="ECO:0007669"/>
    <property type="project" value="InterPro"/>
</dbReference>
<evidence type="ECO:0000256" key="7">
    <source>
        <dbReference type="ARBA" id="ARBA00023180"/>
    </source>
</evidence>
<dbReference type="CDD" id="cd00054">
    <property type="entry name" value="EGF_CA"/>
    <property type="match status" value="1"/>
</dbReference>
<dbReference type="EMBL" id="BMAU01021306">
    <property type="protein sequence ID" value="GFY11556.1"/>
    <property type="molecule type" value="Genomic_DNA"/>
</dbReference>
<evidence type="ECO:0000313" key="12">
    <source>
        <dbReference type="Proteomes" id="UP000887159"/>
    </source>
</evidence>
<dbReference type="SMART" id="SM00179">
    <property type="entry name" value="EGF_CA"/>
    <property type="match status" value="1"/>
</dbReference>